<dbReference type="InterPro" id="IPR029478">
    <property type="entry name" value="TM1586_NiRdase"/>
</dbReference>
<dbReference type="InterPro" id="IPR000415">
    <property type="entry name" value="Nitroreductase-like"/>
</dbReference>
<proteinExistence type="predicted"/>
<feature type="domain" description="Putative nitroreductase TM1586" evidence="4">
    <location>
        <begin position="7"/>
        <end position="257"/>
    </location>
</feature>
<dbReference type="AlphaFoldDB" id="X1BA58"/>
<feature type="non-terminal residue" evidence="5">
    <location>
        <position position="273"/>
    </location>
</feature>
<comment type="caution">
    <text evidence="5">The sequence shown here is derived from an EMBL/GenBank/DDBJ whole genome shotgun (WGS) entry which is preliminary data.</text>
</comment>
<dbReference type="Pfam" id="PF14512">
    <property type="entry name" value="TM1586_NiRdase"/>
    <property type="match status" value="1"/>
</dbReference>
<accession>X1BA58</accession>
<evidence type="ECO:0000256" key="2">
    <source>
        <dbReference type="ARBA" id="ARBA00022643"/>
    </source>
</evidence>
<name>X1BA58_9ZZZZ</name>
<dbReference type="SUPFAM" id="SSF55469">
    <property type="entry name" value="FMN-dependent nitroreductase-like"/>
    <property type="match status" value="1"/>
</dbReference>
<dbReference type="PANTHER" id="PTHR23026:SF90">
    <property type="entry name" value="IODOTYROSINE DEIODINASE 1"/>
    <property type="match status" value="1"/>
</dbReference>
<keyword evidence="1" id="KW-0285">Flavoprotein</keyword>
<dbReference type="InterPro" id="IPR050627">
    <property type="entry name" value="Nitroreductase/BluB"/>
</dbReference>
<dbReference type="Gene3D" id="3.40.109.30">
    <property type="entry name" value="putative nitroreductase (tm1586), domain 2"/>
    <property type="match status" value="1"/>
</dbReference>
<dbReference type="Gene3D" id="3.40.109.10">
    <property type="entry name" value="NADH Oxidase"/>
    <property type="match status" value="1"/>
</dbReference>
<dbReference type="PANTHER" id="PTHR23026">
    <property type="entry name" value="NADPH NITROREDUCTASE"/>
    <property type="match status" value="1"/>
</dbReference>
<reference evidence="5" key="1">
    <citation type="journal article" date="2014" name="Front. Microbiol.">
        <title>High frequency of phylogenetically diverse reductive dehalogenase-homologous genes in deep subseafloor sedimentary metagenomes.</title>
        <authorList>
            <person name="Kawai M."/>
            <person name="Futagami T."/>
            <person name="Toyoda A."/>
            <person name="Takaki Y."/>
            <person name="Nishi S."/>
            <person name="Hori S."/>
            <person name="Arai W."/>
            <person name="Tsubouchi T."/>
            <person name="Morono Y."/>
            <person name="Uchiyama I."/>
            <person name="Ito T."/>
            <person name="Fujiyama A."/>
            <person name="Inagaki F."/>
            <person name="Takami H."/>
        </authorList>
    </citation>
    <scope>NUCLEOTIDE SEQUENCE</scope>
    <source>
        <strain evidence="5">Expedition CK06-06</strain>
    </source>
</reference>
<evidence type="ECO:0000256" key="1">
    <source>
        <dbReference type="ARBA" id="ARBA00022630"/>
    </source>
</evidence>
<keyword evidence="2" id="KW-0288">FMN</keyword>
<evidence type="ECO:0000259" key="4">
    <source>
        <dbReference type="Pfam" id="PF14512"/>
    </source>
</evidence>
<dbReference type="EMBL" id="BART01017474">
    <property type="protein sequence ID" value="GAG78167.1"/>
    <property type="molecule type" value="Genomic_DNA"/>
</dbReference>
<organism evidence="5">
    <name type="scientific">marine sediment metagenome</name>
    <dbReference type="NCBI Taxonomy" id="412755"/>
    <lineage>
        <taxon>unclassified sequences</taxon>
        <taxon>metagenomes</taxon>
        <taxon>ecological metagenomes</taxon>
    </lineage>
</organism>
<evidence type="ECO:0000256" key="3">
    <source>
        <dbReference type="ARBA" id="ARBA00023002"/>
    </source>
</evidence>
<protein>
    <recommendedName>
        <fullName evidence="4">Putative nitroreductase TM1586 domain-containing protein</fullName>
    </recommendedName>
</protein>
<evidence type="ECO:0000313" key="5">
    <source>
        <dbReference type="EMBL" id="GAG78167.1"/>
    </source>
</evidence>
<dbReference type="CDD" id="cd02062">
    <property type="entry name" value="Nitro_FMN_reductase"/>
    <property type="match status" value="1"/>
</dbReference>
<sequence>MVFSKSIIDIIKERTSWRTFSNQLLEDDTKKKINHILTFEDFESPFSELAGKTRFELIGVPEFAPDEKKKLGTYGLIKGAQEFIVGAIEKSDYYKENYGYILEAIILAATDLNLGTCWLGGTFNKSLFSTKIDCQKNELVPAITPIGHTPEVRRKKEKVMRVVVKADSRFPWSKIFFENTFSTALPREKTGKYETLLEMVRLAPSAGNKQPWRVLKEKGCDNFHFYVKFSKDLKMKGYNTFVNIDIGIAICHFDLTAKELELGGEWKVLEPNL</sequence>
<keyword evidence="3" id="KW-0560">Oxidoreductase</keyword>
<gene>
    <name evidence="5" type="ORF">S01H4_33252</name>
</gene>
<dbReference type="GO" id="GO:0016491">
    <property type="term" value="F:oxidoreductase activity"/>
    <property type="evidence" value="ECO:0007669"/>
    <property type="project" value="UniProtKB-KW"/>
</dbReference>